<accession>A0A645G0T1</accession>
<gene>
    <name evidence="1" type="ORF">SDC9_167118</name>
</gene>
<evidence type="ECO:0000313" key="1">
    <source>
        <dbReference type="EMBL" id="MPN19746.1"/>
    </source>
</evidence>
<proteinExistence type="predicted"/>
<protein>
    <submittedName>
        <fullName evidence="1">Uncharacterized protein</fullName>
    </submittedName>
</protein>
<name>A0A645G0T1_9ZZZZ</name>
<sequence length="150" mass="17085">MKIKPNWLSVDLGDHVSGLHPGSLRGGTLVHLVDRGHKVAKGRERHKRKQDCKHEVCNRPCEDDDDSLPNLLCIKASFVDNVLVFSLKAAHTADGKRTKGKLRPVFIFLFQQLGTHADGEFQNRKPKRASCKIVSKLVNHHKQREQQQRR</sequence>
<reference evidence="1" key="1">
    <citation type="submission" date="2019-08" db="EMBL/GenBank/DDBJ databases">
        <authorList>
            <person name="Kucharzyk K."/>
            <person name="Murdoch R.W."/>
            <person name="Higgins S."/>
            <person name="Loffler F."/>
        </authorList>
    </citation>
    <scope>NUCLEOTIDE SEQUENCE</scope>
</reference>
<dbReference type="AlphaFoldDB" id="A0A645G0T1"/>
<comment type="caution">
    <text evidence="1">The sequence shown here is derived from an EMBL/GenBank/DDBJ whole genome shotgun (WGS) entry which is preliminary data.</text>
</comment>
<organism evidence="1">
    <name type="scientific">bioreactor metagenome</name>
    <dbReference type="NCBI Taxonomy" id="1076179"/>
    <lineage>
        <taxon>unclassified sequences</taxon>
        <taxon>metagenomes</taxon>
        <taxon>ecological metagenomes</taxon>
    </lineage>
</organism>
<dbReference type="EMBL" id="VSSQ01067353">
    <property type="protein sequence ID" value="MPN19746.1"/>
    <property type="molecule type" value="Genomic_DNA"/>
</dbReference>